<dbReference type="Pfam" id="PF11750">
    <property type="entry name" value="DUF3307"/>
    <property type="match status" value="1"/>
</dbReference>
<accession>A0ABX1CW06</accession>
<feature type="transmembrane region" description="Helical" evidence="1">
    <location>
        <begin position="212"/>
        <end position="234"/>
    </location>
</feature>
<proteinExistence type="predicted"/>
<feature type="transmembrane region" description="Helical" evidence="1">
    <location>
        <begin position="172"/>
        <end position="192"/>
    </location>
</feature>
<evidence type="ECO:0000313" key="3">
    <source>
        <dbReference type="Proteomes" id="UP000703674"/>
    </source>
</evidence>
<keyword evidence="3" id="KW-1185">Reference proteome</keyword>
<evidence type="ECO:0000313" key="2">
    <source>
        <dbReference type="EMBL" id="NJW52475.1"/>
    </source>
</evidence>
<keyword evidence="1" id="KW-1133">Transmembrane helix</keyword>
<feature type="transmembrane region" description="Helical" evidence="1">
    <location>
        <begin position="87"/>
        <end position="108"/>
    </location>
</feature>
<feature type="transmembrane region" description="Helical" evidence="1">
    <location>
        <begin position="123"/>
        <end position="141"/>
    </location>
</feature>
<keyword evidence="1" id="KW-0472">Membrane</keyword>
<dbReference type="Proteomes" id="UP000703674">
    <property type="component" value="Unassembled WGS sequence"/>
</dbReference>
<reference evidence="2 3" key="1">
    <citation type="submission" date="2020-03" db="EMBL/GenBank/DDBJ databases">
        <title>Salinimicrobium sp. nov, isolated from SCS.</title>
        <authorList>
            <person name="Cao W.R."/>
        </authorList>
    </citation>
    <scope>NUCLEOTIDE SEQUENCE [LARGE SCALE GENOMIC DNA]</scope>
    <source>
        <strain evidence="3">J15B91</strain>
    </source>
</reference>
<dbReference type="EMBL" id="JAAVJR010000003">
    <property type="protein sequence ID" value="NJW52475.1"/>
    <property type="molecule type" value="Genomic_DNA"/>
</dbReference>
<dbReference type="RefSeq" id="WP_168137599.1">
    <property type="nucleotide sequence ID" value="NZ_JAAVJR010000003.1"/>
</dbReference>
<organism evidence="2 3">
    <name type="scientific">Salinimicrobium oceani</name>
    <dbReference type="NCBI Taxonomy" id="2722702"/>
    <lineage>
        <taxon>Bacteria</taxon>
        <taxon>Pseudomonadati</taxon>
        <taxon>Bacteroidota</taxon>
        <taxon>Flavobacteriia</taxon>
        <taxon>Flavobacteriales</taxon>
        <taxon>Flavobacteriaceae</taxon>
        <taxon>Salinimicrobium</taxon>
    </lineage>
</organism>
<comment type="caution">
    <text evidence="2">The sequence shown here is derived from an EMBL/GenBank/DDBJ whole genome shotgun (WGS) entry which is preliminary data.</text>
</comment>
<evidence type="ECO:0000256" key="1">
    <source>
        <dbReference type="SAM" id="Phobius"/>
    </source>
</evidence>
<dbReference type="InterPro" id="IPR021737">
    <property type="entry name" value="Phage_phiKZ_Orf197"/>
</dbReference>
<protein>
    <submittedName>
        <fullName evidence="2">DUF3307 domain-containing protein</fullName>
    </submittedName>
</protein>
<gene>
    <name evidence="2" type="ORF">HC175_06040</name>
</gene>
<name>A0ABX1CW06_9FLAO</name>
<sequence length="238" mass="27510">MIEFAIKLVLAHILGDFLFQPDQWVAEKRKNKYRSASLYKHLAVHAAALLILLQFNLTYWKGFLILLCSHYVIDLLKLLLERKMHRGWLFILDQVAHLLMIAAVVYFYHPFSLEFNWIFSPEILLVLTCIVMATTVSAILMRMLMSRWILPEDQPEDSLPLAGKYIGMLERLLVFAFIALGQWAAIGWLIAAKSILRFSDLSRAKDRKLTEYVLIGTLLSFSLAISIGILYNFLKYKV</sequence>
<keyword evidence="1" id="KW-0812">Transmembrane</keyword>